<keyword evidence="1" id="KW-0378">Hydrolase</keyword>
<evidence type="ECO:0000313" key="3">
    <source>
        <dbReference type="EMBL" id="MFD2730967.1"/>
    </source>
</evidence>
<reference evidence="4" key="1">
    <citation type="journal article" date="2019" name="Int. J. Syst. Evol. Microbiol.">
        <title>The Global Catalogue of Microorganisms (GCM) 10K type strain sequencing project: providing services to taxonomists for standard genome sequencing and annotation.</title>
        <authorList>
            <consortium name="The Broad Institute Genomics Platform"/>
            <consortium name="The Broad Institute Genome Sequencing Center for Infectious Disease"/>
            <person name="Wu L."/>
            <person name="Ma J."/>
        </authorList>
    </citation>
    <scope>NUCLEOTIDE SEQUENCE [LARGE SCALE GENOMIC DNA]</scope>
    <source>
        <strain evidence="4">KCTC 42456</strain>
    </source>
</reference>
<keyword evidence="4" id="KW-1185">Reference proteome</keyword>
<sequence length="387" mass="43744">MRKFSADLIYTLEGDPIPNGIIVTDDNGKILAISQEKASFDPNIERFKGVIVPGFINAHCHLELSHLKGKIDKHTGLINFIKAVIFQRATPEDKIIAAMQAADEAMWNDGIVAVGDISNLSISAYIKEKSKIRYHTFIEMLGFEANKASEIIEKAKLTQKCFNTPSSLTVHAPYSVSKELVKQLAAYSKGIYNPITIHNQECFEEDDLYKRREGAFLQFYKDLNINTETFTIQAKSSLQAMLSVMPKKQNILFVHNTYTCLKDVFFTKRFEQLVYWCFCPNANLYIENKLPEFDFFKYTEHPITIGTDSLASNDSLSILDEMKVLQKHIPYLSLNDLLKWACINGAKYLGFDDDLGSMAIGKTPGLNLLINLDNGKIGEETQVKKLI</sequence>
<dbReference type="RefSeq" id="WP_379041698.1">
    <property type="nucleotide sequence ID" value="NZ_JBHSKW010000017.1"/>
</dbReference>
<dbReference type="InterPro" id="IPR006680">
    <property type="entry name" value="Amidohydro-rel"/>
</dbReference>
<dbReference type="EMBL" id="JBHULV010000013">
    <property type="protein sequence ID" value="MFD2730967.1"/>
    <property type="molecule type" value="Genomic_DNA"/>
</dbReference>
<dbReference type="InterPro" id="IPR011059">
    <property type="entry name" value="Metal-dep_hydrolase_composite"/>
</dbReference>
<dbReference type="PANTHER" id="PTHR43794:SF11">
    <property type="entry name" value="AMIDOHYDROLASE-RELATED DOMAIN-CONTAINING PROTEIN"/>
    <property type="match status" value="1"/>
</dbReference>
<name>A0ABW5TPQ2_9SPHI</name>
<feature type="domain" description="Amidohydrolase-related" evidence="2">
    <location>
        <begin position="50"/>
        <end position="369"/>
    </location>
</feature>
<dbReference type="InterPro" id="IPR050287">
    <property type="entry name" value="MTA/SAH_deaminase"/>
</dbReference>
<dbReference type="InterPro" id="IPR032466">
    <property type="entry name" value="Metal_Hydrolase"/>
</dbReference>
<dbReference type="PANTHER" id="PTHR43794">
    <property type="entry name" value="AMINOHYDROLASE SSNA-RELATED"/>
    <property type="match status" value="1"/>
</dbReference>
<dbReference type="SUPFAM" id="SSF51556">
    <property type="entry name" value="Metallo-dependent hydrolases"/>
    <property type="match status" value="1"/>
</dbReference>
<proteinExistence type="predicted"/>
<gene>
    <name evidence="3" type="ORF">ACFSSE_04560</name>
</gene>
<evidence type="ECO:0000259" key="2">
    <source>
        <dbReference type="Pfam" id="PF01979"/>
    </source>
</evidence>
<dbReference type="SUPFAM" id="SSF51338">
    <property type="entry name" value="Composite domain of metallo-dependent hydrolases"/>
    <property type="match status" value="1"/>
</dbReference>
<dbReference type="Pfam" id="PF01979">
    <property type="entry name" value="Amidohydro_1"/>
    <property type="match status" value="1"/>
</dbReference>
<comment type="caution">
    <text evidence="3">The sequence shown here is derived from an EMBL/GenBank/DDBJ whole genome shotgun (WGS) entry which is preliminary data.</text>
</comment>
<evidence type="ECO:0000313" key="4">
    <source>
        <dbReference type="Proteomes" id="UP001597546"/>
    </source>
</evidence>
<dbReference type="Gene3D" id="3.20.20.140">
    <property type="entry name" value="Metal-dependent hydrolases"/>
    <property type="match status" value="1"/>
</dbReference>
<accession>A0ABW5TPQ2</accession>
<protein>
    <submittedName>
        <fullName evidence="3">Amidohydrolase family protein</fullName>
    </submittedName>
</protein>
<organism evidence="3 4">
    <name type="scientific">Pedobacter alpinus</name>
    <dbReference type="NCBI Taxonomy" id="1590643"/>
    <lineage>
        <taxon>Bacteria</taxon>
        <taxon>Pseudomonadati</taxon>
        <taxon>Bacteroidota</taxon>
        <taxon>Sphingobacteriia</taxon>
        <taxon>Sphingobacteriales</taxon>
        <taxon>Sphingobacteriaceae</taxon>
        <taxon>Pedobacter</taxon>
    </lineage>
</organism>
<dbReference type="Gene3D" id="2.30.40.10">
    <property type="entry name" value="Urease, subunit C, domain 1"/>
    <property type="match status" value="1"/>
</dbReference>
<evidence type="ECO:0000256" key="1">
    <source>
        <dbReference type="ARBA" id="ARBA00022801"/>
    </source>
</evidence>
<dbReference type="Proteomes" id="UP001597546">
    <property type="component" value="Unassembled WGS sequence"/>
</dbReference>